<dbReference type="InterPro" id="IPR021338">
    <property type="entry name" value="DUF2953"/>
</dbReference>
<gene>
    <name evidence="2" type="ORF">NAG76_20445</name>
</gene>
<dbReference type="Pfam" id="PF11167">
    <property type="entry name" value="DUF2953"/>
    <property type="match status" value="1"/>
</dbReference>
<evidence type="ECO:0000313" key="3">
    <source>
        <dbReference type="Proteomes" id="UP001056756"/>
    </source>
</evidence>
<organism evidence="2 3">
    <name type="scientific">Candidatus Pristimantibacillus lignocellulolyticus</name>
    <dbReference type="NCBI Taxonomy" id="2994561"/>
    <lineage>
        <taxon>Bacteria</taxon>
        <taxon>Bacillati</taxon>
        <taxon>Bacillota</taxon>
        <taxon>Bacilli</taxon>
        <taxon>Bacillales</taxon>
        <taxon>Paenibacillaceae</taxon>
        <taxon>Candidatus Pristimantibacillus</taxon>
    </lineage>
</organism>
<dbReference type="EMBL" id="CP097899">
    <property type="protein sequence ID" value="URN94164.1"/>
    <property type="molecule type" value="Genomic_DNA"/>
</dbReference>
<evidence type="ECO:0000256" key="1">
    <source>
        <dbReference type="SAM" id="Phobius"/>
    </source>
</evidence>
<protein>
    <submittedName>
        <fullName evidence="2">DUF2953 domain-containing protein</fullName>
    </submittedName>
</protein>
<keyword evidence="1" id="KW-1133">Transmembrane helix</keyword>
<dbReference type="KEGG" id="plig:NAG76_20445"/>
<sequence length="227" mass="26258">MLPWILSNWAWLVGLFIVALVIAACYSTLTFDCYARSRKDEDYILIKIVGLYGLFKFKIVMPQFEFGKKSFQAQQDSEASENKQRGSRDWDPDIAIAQYKQWHAALKMVHDMRGRFKRVLSNGILTEWKWYSYVGTGDAVTTAMTCGLLWSVKGMIFGTLSGLVRVKESPVVKIEPIYQTTFFATEWSCLVKMKLWHALFTGIYIMFRISKWKKRYIVRSNVPAGTN</sequence>
<accession>A0A9J6ZDP8</accession>
<dbReference type="AlphaFoldDB" id="A0A9J6ZDP8"/>
<evidence type="ECO:0000313" key="2">
    <source>
        <dbReference type="EMBL" id="URN94164.1"/>
    </source>
</evidence>
<keyword evidence="1" id="KW-0472">Membrane</keyword>
<dbReference type="Proteomes" id="UP001056756">
    <property type="component" value="Chromosome"/>
</dbReference>
<keyword evidence="1" id="KW-0812">Transmembrane</keyword>
<name>A0A9J6ZDP8_9BACL</name>
<feature type="transmembrane region" description="Helical" evidence="1">
    <location>
        <begin position="6"/>
        <end position="29"/>
    </location>
</feature>
<reference evidence="2" key="1">
    <citation type="submission" date="2022-05" db="EMBL/GenBank/DDBJ databases">
        <title>Novel bacterial taxa in a minimal lignocellulolytic consortium and its capacity to transform plastics disclosed by genome-resolved metagenomics.</title>
        <authorList>
            <person name="Rodriguez C.A.D."/>
            <person name="Diaz-Garcia L."/>
            <person name="Herrera K."/>
            <person name="Tarazona N.A."/>
            <person name="Sproer C."/>
            <person name="Overmann J."/>
            <person name="Jimenez D.J."/>
        </authorList>
    </citation>
    <scope>NUCLEOTIDE SEQUENCE</scope>
    <source>
        <strain evidence="2">MAG5</strain>
    </source>
</reference>
<proteinExistence type="predicted"/>